<comment type="caution">
    <text evidence="6">The sequence shown here is derived from an EMBL/GenBank/DDBJ whole genome shotgun (WGS) entry which is preliminary data.</text>
</comment>
<evidence type="ECO:0000256" key="2">
    <source>
        <dbReference type="ARBA" id="ARBA00022777"/>
    </source>
</evidence>
<accession>A0ABV7Y9X9</accession>
<dbReference type="SUPFAM" id="SSF55874">
    <property type="entry name" value="ATPase domain of HSP90 chaperone/DNA topoisomerase II/histidine kinase"/>
    <property type="match status" value="1"/>
</dbReference>
<reference evidence="7" key="1">
    <citation type="journal article" date="2019" name="Int. J. Syst. Evol. Microbiol.">
        <title>The Global Catalogue of Microorganisms (GCM) 10K type strain sequencing project: providing services to taxonomists for standard genome sequencing and annotation.</title>
        <authorList>
            <consortium name="The Broad Institute Genomics Platform"/>
            <consortium name="The Broad Institute Genome Sequencing Center for Infectious Disease"/>
            <person name="Wu L."/>
            <person name="Ma J."/>
        </authorList>
    </citation>
    <scope>NUCLEOTIDE SEQUENCE [LARGE SCALE GENOMIC DNA]</scope>
    <source>
        <strain evidence="7">CGMCC 4.7241</strain>
    </source>
</reference>
<dbReference type="PANTHER" id="PTHR24421:SF61">
    <property type="entry name" value="OXYGEN SENSOR HISTIDINE KINASE NREB"/>
    <property type="match status" value="1"/>
</dbReference>
<feature type="transmembrane region" description="Helical" evidence="4">
    <location>
        <begin position="44"/>
        <end position="63"/>
    </location>
</feature>
<dbReference type="EMBL" id="JBHRZH010000006">
    <property type="protein sequence ID" value="MFC3760795.1"/>
    <property type="molecule type" value="Genomic_DNA"/>
</dbReference>
<keyword evidence="7" id="KW-1185">Reference proteome</keyword>
<sequence>MDAGGDRTSRLVARFGRHYAAYIRAAVIVPTCAIGLLRSPDAELALVTSALVGWSAFYAWYLLRREGTVAVAVDVAVLALLCASVPWIDAVEESNVGWIRLLVTFSCIAYQWHLSPLAGLGAVLVTAGPLTTAVVLADADGSVVASVLWIVAAAAFSRVVWQLIQRGAHTADRLATRTERAREAQQVAATVRLREQELANALHDTSATTLLMVGSGQVARDAPWLVPRARRDLELLVDFGDRVPPDAELVALLRVELSAVPFDRIDVRLPSTVALPFRVARTLADAAREALNNVVLHAHAGKVEVALTDDGDLVRIAISDDGVGFDVATSRSHGRGLRHCVRGRMADLGGVATISSSPAGTTVVLEWRRGV</sequence>
<feature type="transmembrane region" description="Helical" evidence="4">
    <location>
        <begin position="143"/>
        <end position="164"/>
    </location>
</feature>
<keyword evidence="4" id="KW-0812">Transmembrane</keyword>
<dbReference type="PANTHER" id="PTHR24421">
    <property type="entry name" value="NITRATE/NITRITE SENSOR PROTEIN NARX-RELATED"/>
    <property type="match status" value="1"/>
</dbReference>
<feature type="transmembrane region" description="Helical" evidence="4">
    <location>
        <begin position="70"/>
        <end position="88"/>
    </location>
</feature>
<feature type="domain" description="Histidine kinase/HSP90-like ATPase" evidence="5">
    <location>
        <begin position="281"/>
        <end position="367"/>
    </location>
</feature>
<evidence type="ECO:0000259" key="5">
    <source>
        <dbReference type="Pfam" id="PF02518"/>
    </source>
</evidence>
<name>A0ABV7Y9X9_9ACTN</name>
<dbReference type="InterPro" id="IPR050482">
    <property type="entry name" value="Sensor_HK_TwoCompSys"/>
</dbReference>
<keyword evidence="3" id="KW-0902">Two-component regulatory system</keyword>
<keyword evidence="4" id="KW-0472">Membrane</keyword>
<dbReference type="Pfam" id="PF02518">
    <property type="entry name" value="HATPase_c"/>
    <property type="match status" value="1"/>
</dbReference>
<feature type="transmembrane region" description="Helical" evidence="4">
    <location>
        <begin position="21"/>
        <end position="38"/>
    </location>
</feature>
<dbReference type="CDD" id="cd16917">
    <property type="entry name" value="HATPase_UhpB-NarQ-NarX-like"/>
    <property type="match status" value="1"/>
</dbReference>
<keyword evidence="2 6" id="KW-0418">Kinase</keyword>
<dbReference type="InterPro" id="IPR003594">
    <property type="entry name" value="HATPase_dom"/>
</dbReference>
<evidence type="ECO:0000256" key="4">
    <source>
        <dbReference type="SAM" id="Phobius"/>
    </source>
</evidence>
<organism evidence="6 7">
    <name type="scientific">Tenggerimyces flavus</name>
    <dbReference type="NCBI Taxonomy" id="1708749"/>
    <lineage>
        <taxon>Bacteria</taxon>
        <taxon>Bacillati</taxon>
        <taxon>Actinomycetota</taxon>
        <taxon>Actinomycetes</taxon>
        <taxon>Propionibacteriales</taxon>
        <taxon>Nocardioidaceae</taxon>
        <taxon>Tenggerimyces</taxon>
    </lineage>
</organism>
<dbReference type="Proteomes" id="UP001595699">
    <property type="component" value="Unassembled WGS sequence"/>
</dbReference>
<evidence type="ECO:0000313" key="6">
    <source>
        <dbReference type="EMBL" id="MFC3760795.1"/>
    </source>
</evidence>
<evidence type="ECO:0000313" key="7">
    <source>
        <dbReference type="Proteomes" id="UP001595699"/>
    </source>
</evidence>
<protein>
    <submittedName>
        <fullName evidence="6">Sensor histidine kinase</fullName>
    </submittedName>
</protein>
<feature type="transmembrane region" description="Helical" evidence="4">
    <location>
        <begin position="117"/>
        <end position="137"/>
    </location>
</feature>
<evidence type="ECO:0000256" key="1">
    <source>
        <dbReference type="ARBA" id="ARBA00022679"/>
    </source>
</evidence>
<proteinExistence type="predicted"/>
<dbReference type="RefSeq" id="WP_205117043.1">
    <property type="nucleotide sequence ID" value="NZ_JAFBCM010000001.1"/>
</dbReference>
<dbReference type="Gene3D" id="3.30.565.10">
    <property type="entry name" value="Histidine kinase-like ATPase, C-terminal domain"/>
    <property type="match status" value="1"/>
</dbReference>
<gene>
    <name evidence="6" type="ORF">ACFOUW_08085</name>
</gene>
<keyword evidence="4" id="KW-1133">Transmembrane helix</keyword>
<dbReference type="InterPro" id="IPR036890">
    <property type="entry name" value="HATPase_C_sf"/>
</dbReference>
<dbReference type="GO" id="GO:0016301">
    <property type="term" value="F:kinase activity"/>
    <property type="evidence" value="ECO:0007669"/>
    <property type="project" value="UniProtKB-KW"/>
</dbReference>
<keyword evidence="1" id="KW-0808">Transferase</keyword>
<evidence type="ECO:0000256" key="3">
    <source>
        <dbReference type="ARBA" id="ARBA00023012"/>
    </source>
</evidence>